<gene>
    <name evidence="3" type="ordered locus">Bd3269</name>
</gene>
<dbReference type="Proteomes" id="UP000008080">
    <property type="component" value="Chromosome"/>
</dbReference>
<protein>
    <submittedName>
        <fullName evidence="3">Uncharacterized protein</fullName>
    </submittedName>
</protein>
<feature type="compositionally biased region" description="Polar residues" evidence="1">
    <location>
        <begin position="202"/>
        <end position="212"/>
    </location>
</feature>
<evidence type="ECO:0000256" key="2">
    <source>
        <dbReference type="SAM" id="SignalP"/>
    </source>
</evidence>
<keyword evidence="4" id="KW-1185">Reference proteome</keyword>
<dbReference type="AlphaFoldDB" id="Q6MI98"/>
<name>Q6MI98_BDEBA</name>
<sequence length="212" mass="22398">MMFLLAILFGFTTPSHAADMSVVDVRRNITLSETDTVYKDFYINAGPGSGLKKNLVVTAVRKINIRDASGANAVGEILVPVGQLKIIAIYDRVAVAREFTLLSRDELPMLEQIGIMTGDRIDLGGSFIDNSKPKAKRKVAEAETPAATPEALVTVTTVTTPAQAAQNPVVSANPSPVVPAANTAPAALALTPAPTAERLDNSVVSDNTTRNE</sequence>
<keyword evidence="2" id="KW-0732">Signal</keyword>
<feature type="region of interest" description="Disordered" evidence="1">
    <location>
        <begin position="193"/>
        <end position="212"/>
    </location>
</feature>
<feature type="signal peptide" evidence="2">
    <location>
        <begin position="1"/>
        <end position="17"/>
    </location>
</feature>
<dbReference type="STRING" id="264462.Bd3269"/>
<dbReference type="HOGENOM" id="CLU_1297784_0_0_7"/>
<feature type="chain" id="PRO_5004277547" evidence="2">
    <location>
        <begin position="18"/>
        <end position="212"/>
    </location>
</feature>
<reference evidence="3 4" key="1">
    <citation type="journal article" date="2004" name="Science">
        <title>A predator unmasked: life cycle of Bdellovibrio bacteriovorus from a genomic perspective.</title>
        <authorList>
            <person name="Rendulic S."/>
            <person name="Jagtap P."/>
            <person name="Rosinus A."/>
            <person name="Eppinger M."/>
            <person name="Baar C."/>
            <person name="Lanz C."/>
            <person name="Keller H."/>
            <person name="Lambert C."/>
            <person name="Evans K.J."/>
            <person name="Goesmann A."/>
            <person name="Meyer F."/>
            <person name="Sockett R.E."/>
            <person name="Schuster S.C."/>
        </authorList>
    </citation>
    <scope>NUCLEOTIDE SEQUENCE [LARGE SCALE GENOMIC DNA]</scope>
    <source>
        <strain evidence="4">ATCC 15356 / DSM 50701 / NCIMB 9529 / HD100</strain>
    </source>
</reference>
<dbReference type="KEGG" id="bba:Bd3269"/>
<evidence type="ECO:0000256" key="1">
    <source>
        <dbReference type="SAM" id="MobiDB-lite"/>
    </source>
</evidence>
<dbReference type="RefSeq" id="WP_011165620.1">
    <property type="nucleotide sequence ID" value="NC_005363.1"/>
</dbReference>
<accession>Q6MI98</accession>
<proteinExistence type="predicted"/>
<evidence type="ECO:0000313" key="3">
    <source>
        <dbReference type="EMBL" id="CAE78082.1"/>
    </source>
</evidence>
<dbReference type="eggNOG" id="ENOG5030FEI">
    <property type="taxonomic scope" value="Bacteria"/>
</dbReference>
<dbReference type="GeneID" id="93014102"/>
<organism evidence="3 4">
    <name type="scientific">Bdellovibrio bacteriovorus (strain ATCC 15356 / DSM 50701 / NCIMB 9529 / HD100)</name>
    <dbReference type="NCBI Taxonomy" id="264462"/>
    <lineage>
        <taxon>Bacteria</taxon>
        <taxon>Pseudomonadati</taxon>
        <taxon>Bdellovibrionota</taxon>
        <taxon>Bdellovibrionia</taxon>
        <taxon>Bdellovibrionales</taxon>
        <taxon>Pseudobdellovibrionaceae</taxon>
        <taxon>Bdellovibrio</taxon>
    </lineage>
</organism>
<evidence type="ECO:0000313" key="4">
    <source>
        <dbReference type="Proteomes" id="UP000008080"/>
    </source>
</evidence>
<dbReference type="EMBL" id="BX842655">
    <property type="protein sequence ID" value="CAE78082.1"/>
    <property type="molecule type" value="Genomic_DNA"/>
</dbReference>